<sequence>MASLPDGTNFRAPNLQPDSHFPRSLNSEWKDGENKKISKFRLHEWPGIYRRGPKDAEIRVPYWNPYDLLGYFISLLGPAPQAANKSNYFLPLTAVYARWCSRIAGRAPAAYKYPDPGNGAGNWPFMFQCTWHDDGDKKPSKWFFLGASIGGDSWSAQQTGTWKENVQLRRFDMMFACLQIKLFRQGDFENRRAPEQLIADGSAVPFGNCAESYPFTEKIFRDKTKNRGLYGLALKRDFMRDHNLNEYDGSLQGVVWSNLVGPCRNCAALIERSGALQEHFTVDLGRNLV</sequence>
<protein>
    <submittedName>
        <fullName evidence="2">Uncharacterized protein</fullName>
    </submittedName>
</protein>
<accession>A0A0F7ZXL6</accession>
<evidence type="ECO:0000256" key="1">
    <source>
        <dbReference type="SAM" id="MobiDB-lite"/>
    </source>
</evidence>
<dbReference type="OrthoDB" id="5350472at2759"/>
<dbReference type="AlphaFoldDB" id="A0A0F7ZXL6"/>
<keyword evidence="3" id="KW-1185">Reference proteome</keyword>
<proteinExistence type="predicted"/>
<dbReference type="EMBL" id="KQ030599">
    <property type="protein sequence ID" value="KJZ70937.1"/>
    <property type="molecule type" value="Genomic_DNA"/>
</dbReference>
<evidence type="ECO:0000313" key="2">
    <source>
        <dbReference type="EMBL" id="KJZ70937.1"/>
    </source>
</evidence>
<gene>
    <name evidence="2" type="ORF">HIM_09688</name>
</gene>
<reference evidence="2 3" key="1">
    <citation type="journal article" date="2014" name="Genome Biol. Evol.">
        <title>Comparative genomics and transcriptomics analyses reveal divergent lifestyle features of nematode endoparasitic fungus Hirsutella minnesotensis.</title>
        <authorList>
            <person name="Lai Y."/>
            <person name="Liu K."/>
            <person name="Zhang X."/>
            <person name="Zhang X."/>
            <person name="Li K."/>
            <person name="Wang N."/>
            <person name="Shu C."/>
            <person name="Wu Y."/>
            <person name="Wang C."/>
            <person name="Bushley K.E."/>
            <person name="Xiang M."/>
            <person name="Liu X."/>
        </authorList>
    </citation>
    <scope>NUCLEOTIDE SEQUENCE [LARGE SCALE GENOMIC DNA]</scope>
    <source>
        <strain evidence="2 3">3608</strain>
    </source>
</reference>
<name>A0A0F7ZXL6_9HYPO</name>
<organism evidence="2 3">
    <name type="scientific">Hirsutella minnesotensis 3608</name>
    <dbReference type="NCBI Taxonomy" id="1043627"/>
    <lineage>
        <taxon>Eukaryota</taxon>
        <taxon>Fungi</taxon>
        <taxon>Dikarya</taxon>
        <taxon>Ascomycota</taxon>
        <taxon>Pezizomycotina</taxon>
        <taxon>Sordariomycetes</taxon>
        <taxon>Hypocreomycetidae</taxon>
        <taxon>Hypocreales</taxon>
        <taxon>Ophiocordycipitaceae</taxon>
        <taxon>Hirsutella</taxon>
    </lineage>
</organism>
<dbReference type="Proteomes" id="UP000054481">
    <property type="component" value="Unassembled WGS sequence"/>
</dbReference>
<feature type="region of interest" description="Disordered" evidence="1">
    <location>
        <begin position="1"/>
        <end position="27"/>
    </location>
</feature>
<evidence type="ECO:0000313" key="3">
    <source>
        <dbReference type="Proteomes" id="UP000054481"/>
    </source>
</evidence>